<feature type="transmembrane region" description="Helical" evidence="1">
    <location>
        <begin position="122"/>
        <end position="144"/>
    </location>
</feature>
<proteinExistence type="predicted"/>
<keyword evidence="1" id="KW-0472">Membrane</keyword>
<feature type="transmembrane region" description="Helical" evidence="1">
    <location>
        <begin position="87"/>
        <end position="110"/>
    </location>
</feature>
<dbReference type="EMBL" id="CTEE01000001">
    <property type="protein sequence ID" value="CQD17510.1"/>
    <property type="molecule type" value="Genomic_DNA"/>
</dbReference>
<evidence type="ECO:0000313" key="2">
    <source>
        <dbReference type="EMBL" id="CQD17510.1"/>
    </source>
</evidence>
<feature type="transmembrane region" description="Helical" evidence="1">
    <location>
        <begin position="42"/>
        <end position="67"/>
    </location>
</feature>
<dbReference type="RefSeq" id="WP_090604149.1">
    <property type="nucleotide sequence ID" value="NZ_CTEE01000001.1"/>
</dbReference>
<keyword evidence="1" id="KW-0812">Transmembrane</keyword>
<organism evidence="2 3">
    <name type="scientific">Mycobacterium lentiflavum</name>
    <dbReference type="NCBI Taxonomy" id="141349"/>
    <lineage>
        <taxon>Bacteria</taxon>
        <taxon>Bacillati</taxon>
        <taxon>Actinomycetota</taxon>
        <taxon>Actinomycetes</taxon>
        <taxon>Mycobacteriales</taxon>
        <taxon>Mycobacteriaceae</taxon>
        <taxon>Mycobacterium</taxon>
        <taxon>Mycobacterium simiae complex</taxon>
    </lineage>
</organism>
<keyword evidence="1" id="KW-1133">Transmembrane helix</keyword>
<feature type="transmembrane region" description="Helical" evidence="1">
    <location>
        <begin position="200"/>
        <end position="221"/>
    </location>
</feature>
<evidence type="ECO:0000256" key="1">
    <source>
        <dbReference type="SAM" id="Phobius"/>
    </source>
</evidence>
<feature type="transmembrane region" description="Helical" evidence="1">
    <location>
        <begin position="164"/>
        <end position="188"/>
    </location>
</feature>
<dbReference type="Proteomes" id="UP000199251">
    <property type="component" value="Unassembled WGS sequence"/>
</dbReference>
<evidence type="ECO:0000313" key="3">
    <source>
        <dbReference type="Proteomes" id="UP000199251"/>
    </source>
</evidence>
<feature type="transmembrane region" description="Helical" evidence="1">
    <location>
        <begin position="227"/>
        <end position="253"/>
    </location>
</feature>
<gene>
    <name evidence="2" type="ORF">BN1232_03919</name>
</gene>
<name>A0A0E3WD18_MYCLN</name>
<protein>
    <recommendedName>
        <fullName evidence="4">Integral membrane protein</fullName>
    </recommendedName>
</protein>
<sequence length="272" mass="29564">MALQHDLDNKTAREIGKSAHSGDPRSASGLSATGAQRMFQRVCALSGIVCPLLFFGGLLLCSFLPPLRPGASAIEIATHYQQHATGIRFGTALILLASMFYIAYSGAIYGQIRRIPGSGHTAAGVALAGGAVAAVTFMIPAMLWAVTAFRPDRSPEATQTLNDVAWFIVVMPWAPFMAQNFAFAFAILTDSRQRPLFPRWLGYLNIWATLVYTPAIVLQFFKDGPFAWNGIFVFWLPAVVFGIQFVANTVWLLKAVTYPTSAVGDRVDRDSA</sequence>
<dbReference type="STRING" id="141349.BN1232_03919"/>
<accession>A0A0E3WD18</accession>
<reference evidence="2 3" key="1">
    <citation type="submission" date="2015-03" db="EMBL/GenBank/DDBJ databases">
        <authorList>
            <person name="Urmite Genomes"/>
        </authorList>
    </citation>
    <scope>NUCLEOTIDE SEQUENCE [LARGE SCALE GENOMIC DNA]</scope>
    <source>
        <strain evidence="2 3">CSUR P1491</strain>
    </source>
</reference>
<dbReference type="OrthoDB" id="4694587at2"/>
<dbReference type="AlphaFoldDB" id="A0A0E3WD18"/>
<evidence type="ECO:0008006" key="4">
    <source>
        <dbReference type="Google" id="ProtNLM"/>
    </source>
</evidence>